<evidence type="ECO:0000313" key="1">
    <source>
        <dbReference type="EMBL" id="SCL76158.1"/>
    </source>
</evidence>
<accession>A0A1M4MMY8</accession>
<protein>
    <submittedName>
        <fullName evidence="1">Uncharacterized protein</fullName>
    </submittedName>
</protein>
<sequence>MHAVVRQPYPINLISGKTNITVIQRCNVVLVAFEVTYAEGWWSASAHAPEIAIYARGKSVGDLINNILEATSLHYAEELEAGERITIVTRYTSETPEQESPILSNFEFKAEIIAAAPGC</sequence>
<dbReference type="EMBL" id="FMID01000047">
    <property type="protein sequence ID" value="SCL76158.1"/>
    <property type="molecule type" value="Genomic_DNA"/>
</dbReference>
<dbReference type="STRING" id="118126.L21_2079"/>
<dbReference type="Proteomes" id="UP000184671">
    <property type="component" value="Unassembled WGS sequence"/>
</dbReference>
<gene>
    <name evidence="1" type="ORF">L21_2079</name>
</gene>
<dbReference type="AlphaFoldDB" id="A0A1M4MMY8"/>
<proteinExistence type="predicted"/>
<evidence type="ECO:0000313" key="2">
    <source>
        <dbReference type="Proteomes" id="UP000184671"/>
    </source>
</evidence>
<name>A0A1M4MMY8_9EURY</name>
<organism evidence="1 2">
    <name type="scientific">Methanoculleus chikugoensis</name>
    <dbReference type="NCBI Taxonomy" id="118126"/>
    <lineage>
        <taxon>Archaea</taxon>
        <taxon>Methanobacteriati</taxon>
        <taxon>Methanobacteriota</taxon>
        <taxon>Stenosarchaea group</taxon>
        <taxon>Methanomicrobia</taxon>
        <taxon>Methanomicrobiales</taxon>
        <taxon>Methanomicrobiaceae</taxon>
        <taxon>Methanoculleus</taxon>
    </lineage>
</organism>
<reference evidence="1 2" key="1">
    <citation type="submission" date="2016-08" db="EMBL/GenBank/DDBJ databases">
        <authorList>
            <person name="Seilhamer J.J."/>
        </authorList>
    </citation>
    <scope>NUCLEOTIDE SEQUENCE [LARGE SCALE GENOMIC DNA]</scope>
    <source>
        <strain evidence="1">L21-II-0</strain>
    </source>
</reference>